<proteinExistence type="predicted"/>
<organism evidence="1 2">
    <name type="scientific">Panagrolaimus sp. ES5</name>
    <dbReference type="NCBI Taxonomy" id="591445"/>
    <lineage>
        <taxon>Eukaryota</taxon>
        <taxon>Metazoa</taxon>
        <taxon>Ecdysozoa</taxon>
        <taxon>Nematoda</taxon>
        <taxon>Chromadorea</taxon>
        <taxon>Rhabditida</taxon>
        <taxon>Tylenchina</taxon>
        <taxon>Panagrolaimomorpha</taxon>
        <taxon>Panagrolaimoidea</taxon>
        <taxon>Panagrolaimidae</taxon>
        <taxon>Panagrolaimus</taxon>
    </lineage>
</organism>
<evidence type="ECO:0000313" key="2">
    <source>
        <dbReference type="WBParaSite" id="ES5_v2.g7342.t1"/>
    </source>
</evidence>
<dbReference type="WBParaSite" id="ES5_v2.g7342.t1">
    <property type="protein sequence ID" value="ES5_v2.g7342.t1"/>
    <property type="gene ID" value="ES5_v2.g7342"/>
</dbReference>
<evidence type="ECO:0000313" key="1">
    <source>
        <dbReference type="Proteomes" id="UP000887579"/>
    </source>
</evidence>
<protein>
    <submittedName>
        <fullName evidence="2">EF-hand domain-containing protein</fullName>
    </submittedName>
</protein>
<dbReference type="Proteomes" id="UP000887579">
    <property type="component" value="Unplaced"/>
</dbReference>
<name>A0AC34GRW0_9BILA</name>
<accession>A0AC34GRW0</accession>
<sequence length="203" mass="23210">MSEADIKRKAEQLLKTTKDPIEKLRYKCLMRGAAGIKEFARVFRIADKNGNGSLTKEELQRIVDVYQLEISDADIDKVWSKLDTDGSGTVSFDEFLLALRPPMNKNRLALIEKAFKKLDKTGDGFVTVEDLRGVYECKNNADYQTGHKTKDDIFKVFLQKFEVGGHVDGKVTKEEFQNYYAGISAAIDTDVYFDLMMRQTWKL</sequence>
<reference evidence="2" key="1">
    <citation type="submission" date="2022-11" db="UniProtKB">
        <authorList>
            <consortium name="WormBaseParasite"/>
        </authorList>
    </citation>
    <scope>IDENTIFICATION</scope>
</reference>